<dbReference type="AlphaFoldDB" id="A0A8T1WUF2"/>
<dbReference type="PANTHER" id="PTHR11685">
    <property type="entry name" value="RBR FAMILY RING FINGER AND IBR DOMAIN-CONTAINING"/>
    <property type="match status" value="1"/>
</dbReference>
<evidence type="ECO:0000259" key="17">
    <source>
        <dbReference type="PROSITE" id="PS50089"/>
    </source>
</evidence>
<dbReference type="GO" id="GO:0005737">
    <property type="term" value="C:cytoplasm"/>
    <property type="evidence" value="ECO:0007669"/>
    <property type="project" value="UniProtKB-ARBA"/>
</dbReference>
<dbReference type="GO" id="GO:0016567">
    <property type="term" value="P:protein ubiquitination"/>
    <property type="evidence" value="ECO:0007669"/>
    <property type="project" value="InterPro"/>
</dbReference>
<dbReference type="GO" id="GO:0061630">
    <property type="term" value="F:ubiquitin protein ligase activity"/>
    <property type="evidence" value="ECO:0007669"/>
    <property type="project" value="UniProtKB-EC"/>
</dbReference>
<gene>
    <name evidence="19" type="primary">RNF19B</name>
    <name evidence="19" type="ORF">PHYBOEH_001194</name>
</gene>
<keyword evidence="6 16" id="KW-0812">Transmembrane</keyword>
<evidence type="ECO:0000313" key="19">
    <source>
        <dbReference type="EMBL" id="KAG7397145.1"/>
    </source>
</evidence>
<dbReference type="FunFam" id="3.30.40.10:FF:000051">
    <property type="entry name" value="RBR-type E3 ubiquitin transferase"/>
    <property type="match status" value="1"/>
</dbReference>
<dbReference type="InterPro" id="IPR001841">
    <property type="entry name" value="Znf_RING"/>
</dbReference>
<keyword evidence="7" id="KW-0479">Metal-binding</keyword>
<feature type="domain" description="RING-type" evidence="18">
    <location>
        <begin position="252"/>
        <end position="458"/>
    </location>
</feature>
<evidence type="ECO:0000256" key="3">
    <source>
        <dbReference type="ARBA" id="ARBA00004906"/>
    </source>
</evidence>
<proteinExistence type="predicted"/>
<evidence type="ECO:0000256" key="9">
    <source>
        <dbReference type="ARBA" id="ARBA00022771"/>
    </source>
</evidence>
<protein>
    <recommendedName>
        <fullName evidence="4">RBR-type E3 ubiquitin transferase</fullName>
        <ecNumber evidence="4">2.3.2.31</ecNumber>
    </recommendedName>
</protein>
<keyword evidence="9 14" id="KW-0863">Zinc-finger</keyword>
<dbReference type="EC" id="2.3.2.31" evidence="4"/>
<dbReference type="OrthoDB" id="205060at2759"/>
<feature type="domain" description="RING-type" evidence="17">
    <location>
        <begin position="256"/>
        <end position="300"/>
    </location>
</feature>
<evidence type="ECO:0000256" key="7">
    <source>
        <dbReference type="ARBA" id="ARBA00022723"/>
    </source>
</evidence>
<keyword evidence="13 16" id="KW-0472">Membrane</keyword>
<keyword evidence="12 16" id="KW-1133">Transmembrane helix</keyword>
<organism evidence="19 20">
    <name type="scientific">Phytophthora boehmeriae</name>
    <dbReference type="NCBI Taxonomy" id="109152"/>
    <lineage>
        <taxon>Eukaryota</taxon>
        <taxon>Sar</taxon>
        <taxon>Stramenopiles</taxon>
        <taxon>Oomycota</taxon>
        <taxon>Peronosporomycetes</taxon>
        <taxon>Peronosporales</taxon>
        <taxon>Peronosporaceae</taxon>
        <taxon>Phytophthora</taxon>
    </lineage>
</organism>
<dbReference type="PROSITE" id="PS00518">
    <property type="entry name" value="ZF_RING_1"/>
    <property type="match status" value="1"/>
</dbReference>
<evidence type="ECO:0000256" key="15">
    <source>
        <dbReference type="SAM" id="MobiDB-lite"/>
    </source>
</evidence>
<dbReference type="InterPro" id="IPR031127">
    <property type="entry name" value="E3_UB_ligase_RBR"/>
</dbReference>
<dbReference type="InterPro" id="IPR044066">
    <property type="entry name" value="TRIAD_supradom"/>
</dbReference>
<evidence type="ECO:0000256" key="2">
    <source>
        <dbReference type="ARBA" id="ARBA00004167"/>
    </source>
</evidence>
<dbReference type="SMART" id="SM00184">
    <property type="entry name" value="RING"/>
    <property type="match status" value="1"/>
</dbReference>
<evidence type="ECO:0000256" key="6">
    <source>
        <dbReference type="ARBA" id="ARBA00022692"/>
    </source>
</evidence>
<dbReference type="Proteomes" id="UP000693981">
    <property type="component" value="Unassembled WGS sequence"/>
</dbReference>
<dbReference type="Pfam" id="PF00097">
    <property type="entry name" value="zf-C3HC4"/>
    <property type="match status" value="1"/>
</dbReference>
<evidence type="ECO:0000256" key="11">
    <source>
        <dbReference type="ARBA" id="ARBA00022833"/>
    </source>
</evidence>
<feature type="transmembrane region" description="Helical" evidence="16">
    <location>
        <begin position="488"/>
        <end position="507"/>
    </location>
</feature>
<evidence type="ECO:0000256" key="16">
    <source>
        <dbReference type="SAM" id="Phobius"/>
    </source>
</evidence>
<evidence type="ECO:0000313" key="20">
    <source>
        <dbReference type="Proteomes" id="UP000693981"/>
    </source>
</evidence>
<dbReference type="GO" id="GO:0031090">
    <property type="term" value="C:organelle membrane"/>
    <property type="evidence" value="ECO:0007669"/>
    <property type="project" value="UniProtKB-ARBA"/>
</dbReference>
<evidence type="ECO:0000256" key="12">
    <source>
        <dbReference type="ARBA" id="ARBA00022989"/>
    </source>
</evidence>
<dbReference type="InterPro" id="IPR018957">
    <property type="entry name" value="Znf_C3HC4_RING-type"/>
</dbReference>
<dbReference type="PROSITE" id="PS50089">
    <property type="entry name" value="ZF_RING_2"/>
    <property type="match status" value="1"/>
</dbReference>
<comment type="subcellular location">
    <subcellularLocation>
        <location evidence="2">Membrane</location>
        <topology evidence="2">Single-pass membrane protein</topology>
    </subcellularLocation>
</comment>
<comment type="catalytic activity">
    <reaction evidence="1">
        <text>[E2 ubiquitin-conjugating enzyme]-S-ubiquitinyl-L-cysteine + [acceptor protein]-L-lysine = [E2 ubiquitin-conjugating enzyme]-L-cysteine + [acceptor protein]-N(6)-ubiquitinyl-L-lysine.</text>
        <dbReference type="EC" id="2.3.2.31"/>
    </reaction>
</comment>
<evidence type="ECO:0000259" key="18">
    <source>
        <dbReference type="PROSITE" id="PS51873"/>
    </source>
</evidence>
<dbReference type="EMBL" id="JAGDFL010000124">
    <property type="protein sequence ID" value="KAG7397145.1"/>
    <property type="molecule type" value="Genomic_DNA"/>
</dbReference>
<keyword evidence="11" id="KW-0862">Zinc</keyword>
<dbReference type="InterPro" id="IPR017907">
    <property type="entry name" value="Znf_RING_CS"/>
</dbReference>
<keyword evidence="5" id="KW-0808">Transferase</keyword>
<sequence length="555" mass="61974">MQPPGAATRDRAAQLAELYDSLRQRQTFSGEDERMRWHWRLHQLQRQQELEQQDAPPAWAAHMTSLLAAIENHISALPLENNGRTRASSAAAALGEFRLTIGDEDDQRDSSGGMQRRGSIPIMENEALATMEDNRRGSETGSWDHMSRIVRAASGRTLGALTRPSIRDRGRSLPLSRLSMGLEDRHVDRMSSIGGDDAVLGDVASSHHSVEEEKSGGRRSTMYRRHESNSLGHSVPNLLRSMASYLGLSMEETFLCQICYDYVPVASSASLSVCGHAFCDECLTNYLEFKIREGQVYPKCFFEKSGDKAACSAEISVDDIRTYVSEEVWEKYNKFKFNKEHELGRQCPFCDHSQICAGSDQPECVCEACNREFCFVHSSAHLGRTCAEYDKKMIAVEKLNNALISKISKPCPGCQNNVEKTGGCNQMKCVWWNFRGCAGNQMADIEGQGATQKCLGVLMRILFFVIFGPPAFLLAVIFCILCCCFFPLAGAAVLLCISPVIGLLLLFHRDTWRPTLDRQSQSHRSVRADTATAREIEYTNDDQSPSDQTIFRVST</sequence>
<evidence type="ECO:0000256" key="13">
    <source>
        <dbReference type="ARBA" id="ARBA00023136"/>
    </source>
</evidence>
<evidence type="ECO:0000256" key="5">
    <source>
        <dbReference type="ARBA" id="ARBA00022679"/>
    </source>
</evidence>
<keyword evidence="20" id="KW-1185">Reference proteome</keyword>
<name>A0A8T1WUF2_9STRA</name>
<evidence type="ECO:0000256" key="10">
    <source>
        <dbReference type="ARBA" id="ARBA00022786"/>
    </source>
</evidence>
<reference evidence="19" key="1">
    <citation type="submission" date="2021-02" db="EMBL/GenBank/DDBJ databases">
        <authorList>
            <person name="Palmer J.M."/>
        </authorList>
    </citation>
    <scope>NUCLEOTIDE SEQUENCE</scope>
    <source>
        <strain evidence="19">SCRP23</strain>
    </source>
</reference>
<evidence type="ECO:0000256" key="14">
    <source>
        <dbReference type="PROSITE-ProRule" id="PRU00175"/>
    </source>
</evidence>
<evidence type="ECO:0000256" key="8">
    <source>
        <dbReference type="ARBA" id="ARBA00022737"/>
    </source>
</evidence>
<evidence type="ECO:0000256" key="1">
    <source>
        <dbReference type="ARBA" id="ARBA00001798"/>
    </source>
</evidence>
<accession>A0A8T1WUF2</accession>
<keyword evidence="10" id="KW-0833">Ubl conjugation pathway</keyword>
<evidence type="ECO:0000256" key="4">
    <source>
        <dbReference type="ARBA" id="ARBA00012251"/>
    </source>
</evidence>
<keyword evidence="8" id="KW-0677">Repeat</keyword>
<feature type="region of interest" description="Disordered" evidence="15">
    <location>
        <begin position="202"/>
        <end position="222"/>
    </location>
</feature>
<feature type="transmembrane region" description="Helical" evidence="16">
    <location>
        <begin position="461"/>
        <end position="481"/>
    </location>
</feature>
<comment type="pathway">
    <text evidence="3">Protein modification; protein ubiquitination.</text>
</comment>
<dbReference type="GO" id="GO:0008270">
    <property type="term" value="F:zinc ion binding"/>
    <property type="evidence" value="ECO:0007669"/>
    <property type="project" value="UniProtKB-KW"/>
</dbReference>
<comment type="caution">
    <text evidence="19">The sequence shown here is derived from an EMBL/GenBank/DDBJ whole genome shotgun (WGS) entry which is preliminary data.</text>
</comment>
<dbReference type="PROSITE" id="PS51873">
    <property type="entry name" value="TRIAD"/>
    <property type="match status" value="1"/>
</dbReference>